<dbReference type="InterPro" id="IPR003439">
    <property type="entry name" value="ABC_transporter-like_ATP-bd"/>
</dbReference>
<keyword evidence="7 9" id="KW-0472">Membrane</keyword>
<accession>A0A841JRM2</accession>
<evidence type="ECO:0000256" key="9">
    <source>
        <dbReference type="SAM" id="Phobius"/>
    </source>
</evidence>
<dbReference type="InterPro" id="IPR003593">
    <property type="entry name" value="AAA+_ATPase"/>
</dbReference>
<dbReference type="GO" id="GO:0005524">
    <property type="term" value="F:ATP binding"/>
    <property type="evidence" value="ECO:0007669"/>
    <property type="project" value="UniProtKB-KW"/>
</dbReference>
<evidence type="ECO:0000256" key="3">
    <source>
        <dbReference type="ARBA" id="ARBA00022692"/>
    </source>
</evidence>
<feature type="transmembrane region" description="Helical" evidence="9">
    <location>
        <begin position="199"/>
        <end position="217"/>
    </location>
</feature>
<dbReference type="InterPro" id="IPR036640">
    <property type="entry name" value="ABC1_TM_sf"/>
</dbReference>
<feature type="region of interest" description="Disordered" evidence="8">
    <location>
        <begin position="1"/>
        <end position="34"/>
    </location>
</feature>
<keyword evidence="5 12" id="KW-0067">ATP-binding</keyword>
<feature type="transmembrane region" description="Helical" evidence="9">
    <location>
        <begin position="312"/>
        <end position="333"/>
    </location>
</feature>
<dbReference type="OrthoDB" id="9770415at2"/>
<dbReference type="RefSeq" id="WP_050058476.1">
    <property type="nucleotide sequence ID" value="NZ_JACHEK010000003.1"/>
</dbReference>
<dbReference type="SMART" id="SM00382">
    <property type="entry name" value="AAA"/>
    <property type="match status" value="1"/>
</dbReference>
<dbReference type="GO" id="GO:0015421">
    <property type="term" value="F:ABC-type oligopeptide transporter activity"/>
    <property type="evidence" value="ECO:0007669"/>
    <property type="project" value="TreeGrafter"/>
</dbReference>
<dbReference type="PROSITE" id="PS00211">
    <property type="entry name" value="ABC_TRANSPORTER_1"/>
    <property type="match status" value="1"/>
</dbReference>
<dbReference type="PROSITE" id="PS50893">
    <property type="entry name" value="ABC_TRANSPORTER_2"/>
    <property type="match status" value="1"/>
</dbReference>
<dbReference type="InterPro" id="IPR039421">
    <property type="entry name" value="Type_1_exporter"/>
</dbReference>
<dbReference type="GO" id="GO:0005886">
    <property type="term" value="C:plasma membrane"/>
    <property type="evidence" value="ECO:0007669"/>
    <property type="project" value="UniProtKB-SubCell"/>
</dbReference>
<keyword evidence="6 9" id="KW-1133">Transmembrane helix</keyword>
<evidence type="ECO:0000313" key="13">
    <source>
        <dbReference type="Proteomes" id="UP000538666"/>
    </source>
</evidence>
<dbReference type="EC" id="3.6.3.-" evidence="12"/>
<feature type="transmembrane region" description="Helical" evidence="9">
    <location>
        <begin position="169"/>
        <end position="193"/>
    </location>
</feature>
<feature type="transmembrane region" description="Helical" evidence="9">
    <location>
        <begin position="276"/>
        <end position="300"/>
    </location>
</feature>
<evidence type="ECO:0000256" key="4">
    <source>
        <dbReference type="ARBA" id="ARBA00022741"/>
    </source>
</evidence>
<reference evidence="12 13" key="1">
    <citation type="submission" date="2020-08" db="EMBL/GenBank/DDBJ databases">
        <title>Genomic Encyclopedia of Type Strains, Phase IV (KMG-IV): sequencing the most valuable type-strain genomes for metagenomic binning, comparative biology and taxonomic classification.</title>
        <authorList>
            <person name="Goeker M."/>
        </authorList>
    </citation>
    <scope>NUCLEOTIDE SEQUENCE [LARGE SCALE GENOMIC DNA]</scope>
    <source>
        <strain evidence="12 13">DSM 103733</strain>
    </source>
</reference>
<sequence>MRAGSMGNPVAGKAERSGSGRGAIRAAAGDQPKRKTELRKVMPEIWRLVSPRRGLLVFGLVLVAINRISGLILPLSTKYLIDGVLSPRNPHAGKLLPLVGVVFAATAIQAATSFSLTQLMSKAAQRMIADLRKQVQQHIGRLSVSFYDSNRTGVLVSRIMNDVEGVRNLIGTGLVEFVGGMLTAVIVFCYLVYNYARMTLIVFVVILAFVLVLQKALKVIRPIFRERNKISAEVSGRLTESLGGVRVIKGYHAEEREASVFGVGVQRLLDNVMRSLTATSALSFAATTVLGVVGGMVMLIGGHSVLNHHMTVGGYFQFTALLAFMIAPVFQIVNIGTQLTEAMAGLDRTVEILNERDEFSDPARTHKLGPIRGDVTFDNVVFAYEPDKPVLHGVSFESKPGTMTALVGSSGSGKSTIISLVCAFHNPDSGAVLIDGIDLSTVRLDDYRSQLGVVLQESFLFDGSIRDNVLFSYPDATEEQFLNACRIARVDEFAERFPDGYETIVGERGVKLSGGQRQRLSIARAILANPRILILDEATSSLDSESEAMIQQGLGFLMQGRTTFVIAHRLSTIRKADQILVVEAGNIVERGTHDSLYALGGRYYDLYTRQHGLETNLFLAPGEGDVVEEAQ</sequence>
<dbReference type="Gene3D" id="3.40.50.300">
    <property type="entry name" value="P-loop containing nucleotide triphosphate hydrolases"/>
    <property type="match status" value="1"/>
</dbReference>
<dbReference type="CDD" id="cd07346">
    <property type="entry name" value="ABC_6TM_exporters"/>
    <property type="match status" value="1"/>
</dbReference>
<keyword evidence="4" id="KW-0547">Nucleotide-binding</keyword>
<keyword evidence="2" id="KW-0813">Transport</keyword>
<dbReference type="Pfam" id="PF00664">
    <property type="entry name" value="ABC_membrane"/>
    <property type="match status" value="1"/>
</dbReference>
<dbReference type="SUPFAM" id="SSF90123">
    <property type="entry name" value="ABC transporter transmembrane region"/>
    <property type="match status" value="1"/>
</dbReference>
<dbReference type="SUPFAM" id="SSF52540">
    <property type="entry name" value="P-loop containing nucleoside triphosphate hydrolases"/>
    <property type="match status" value="1"/>
</dbReference>
<dbReference type="Gene3D" id="1.20.1560.10">
    <property type="entry name" value="ABC transporter type 1, transmembrane domain"/>
    <property type="match status" value="1"/>
</dbReference>
<evidence type="ECO:0000256" key="7">
    <source>
        <dbReference type="ARBA" id="ARBA00023136"/>
    </source>
</evidence>
<protein>
    <submittedName>
        <fullName evidence="12">Subfamily B ATP-binding cassette protein MsbA</fullName>
        <ecNumber evidence="12">3.6.3.-</ecNumber>
    </submittedName>
</protein>
<feature type="transmembrane region" description="Helical" evidence="9">
    <location>
        <begin position="55"/>
        <end position="75"/>
    </location>
</feature>
<keyword evidence="13" id="KW-1185">Reference proteome</keyword>
<evidence type="ECO:0000256" key="6">
    <source>
        <dbReference type="ARBA" id="ARBA00022989"/>
    </source>
</evidence>
<evidence type="ECO:0000259" key="10">
    <source>
        <dbReference type="PROSITE" id="PS50893"/>
    </source>
</evidence>
<feature type="domain" description="ABC transmembrane type-1" evidence="11">
    <location>
        <begin position="57"/>
        <end position="341"/>
    </location>
</feature>
<dbReference type="GO" id="GO:0016887">
    <property type="term" value="F:ATP hydrolysis activity"/>
    <property type="evidence" value="ECO:0007669"/>
    <property type="project" value="InterPro"/>
</dbReference>
<dbReference type="PANTHER" id="PTHR43394:SF1">
    <property type="entry name" value="ATP-BINDING CASSETTE SUB-FAMILY B MEMBER 10, MITOCHONDRIAL"/>
    <property type="match status" value="1"/>
</dbReference>
<feature type="transmembrane region" description="Helical" evidence="9">
    <location>
        <begin position="95"/>
        <end position="117"/>
    </location>
</feature>
<dbReference type="InterPro" id="IPR017871">
    <property type="entry name" value="ABC_transporter-like_CS"/>
</dbReference>
<dbReference type="PANTHER" id="PTHR43394">
    <property type="entry name" value="ATP-DEPENDENT PERMEASE MDL1, MITOCHONDRIAL"/>
    <property type="match status" value="1"/>
</dbReference>
<evidence type="ECO:0000313" key="12">
    <source>
        <dbReference type="EMBL" id="MBB6143966.1"/>
    </source>
</evidence>
<name>A0A841JRM2_9BACT</name>
<dbReference type="InterPro" id="IPR011527">
    <property type="entry name" value="ABC1_TM_dom"/>
</dbReference>
<keyword evidence="12" id="KW-0378">Hydrolase</keyword>
<comment type="caution">
    <text evidence="12">The sequence shown here is derived from an EMBL/GenBank/DDBJ whole genome shotgun (WGS) entry which is preliminary data.</text>
</comment>
<feature type="domain" description="ABC transporter" evidence="10">
    <location>
        <begin position="375"/>
        <end position="609"/>
    </location>
</feature>
<proteinExistence type="predicted"/>
<dbReference type="Pfam" id="PF00005">
    <property type="entry name" value="ABC_tran"/>
    <property type="match status" value="1"/>
</dbReference>
<dbReference type="PROSITE" id="PS50929">
    <property type="entry name" value="ABC_TM1F"/>
    <property type="match status" value="1"/>
</dbReference>
<evidence type="ECO:0000259" key="11">
    <source>
        <dbReference type="PROSITE" id="PS50929"/>
    </source>
</evidence>
<keyword evidence="3 9" id="KW-0812">Transmembrane</keyword>
<dbReference type="EMBL" id="JACHEK010000003">
    <property type="protein sequence ID" value="MBB6143966.1"/>
    <property type="molecule type" value="Genomic_DNA"/>
</dbReference>
<organism evidence="12 13">
    <name type="scientific">Silvibacterium bohemicum</name>
    <dbReference type="NCBI Taxonomy" id="1577686"/>
    <lineage>
        <taxon>Bacteria</taxon>
        <taxon>Pseudomonadati</taxon>
        <taxon>Acidobacteriota</taxon>
        <taxon>Terriglobia</taxon>
        <taxon>Terriglobales</taxon>
        <taxon>Acidobacteriaceae</taxon>
        <taxon>Silvibacterium</taxon>
    </lineage>
</organism>
<evidence type="ECO:0000256" key="2">
    <source>
        <dbReference type="ARBA" id="ARBA00022448"/>
    </source>
</evidence>
<evidence type="ECO:0000256" key="8">
    <source>
        <dbReference type="SAM" id="MobiDB-lite"/>
    </source>
</evidence>
<dbReference type="FunFam" id="3.40.50.300:FF:000287">
    <property type="entry name" value="Multidrug ABC transporter ATP-binding protein"/>
    <property type="match status" value="1"/>
</dbReference>
<evidence type="ECO:0000256" key="1">
    <source>
        <dbReference type="ARBA" id="ARBA00004651"/>
    </source>
</evidence>
<dbReference type="AlphaFoldDB" id="A0A841JRM2"/>
<comment type="subcellular location">
    <subcellularLocation>
        <location evidence="1">Cell membrane</location>
        <topology evidence="1">Multi-pass membrane protein</topology>
    </subcellularLocation>
</comment>
<gene>
    <name evidence="12" type="ORF">HNQ77_001915</name>
</gene>
<evidence type="ECO:0000256" key="5">
    <source>
        <dbReference type="ARBA" id="ARBA00022840"/>
    </source>
</evidence>
<dbReference type="InterPro" id="IPR027417">
    <property type="entry name" value="P-loop_NTPase"/>
</dbReference>
<dbReference type="Proteomes" id="UP000538666">
    <property type="component" value="Unassembled WGS sequence"/>
</dbReference>